<dbReference type="InterPro" id="IPR013783">
    <property type="entry name" value="Ig-like_fold"/>
</dbReference>
<keyword evidence="4" id="KW-1185">Reference proteome</keyword>
<evidence type="ECO:0000259" key="2">
    <source>
        <dbReference type="Pfam" id="PF16738"/>
    </source>
</evidence>
<dbReference type="Gene3D" id="2.60.40.10">
    <property type="entry name" value="Immunoglobulins"/>
    <property type="match status" value="1"/>
</dbReference>
<feature type="transmembrane region" description="Helical" evidence="1">
    <location>
        <begin position="168"/>
        <end position="189"/>
    </location>
</feature>
<dbReference type="OrthoDB" id="9761789at2"/>
<evidence type="ECO:0000313" key="3">
    <source>
        <dbReference type="EMBL" id="ROR23417.1"/>
    </source>
</evidence>
<name>A0A3N1XF37_9FIRM</name>
<proteinExistence type="predicted"/>
<feature type="domain" description="Starch-binding module 26" evidence="2">
    <location>
        <begin position="36"/>
        <end position="102"/>
    </location>
</feature>
<dbReference type="EMBL" id="RJVG01000014">
    <property type="protein sequence ID" value="ROR23417.1"/>
    <property type="molecule type" value="Genomic_DNA"/>
</dbReference>
<dbReference type="AlphaFoldDB" id="A0A3N1XF37"/>
<dbReference type="RefSeq" id="WP_123610716.1">
    <property type="nucleotide sequence ID" value="NZ_RJVG01000014.1"/>
</dbReference>
<gene>
    <name evidence="3" type="ORF">EDD66_11424</name>
</gene>
<comment type="caution">
    <text evidence="3">The sequence shown here is derived from an EMBL/GenBank/DDBJ whole genome shotgun (WGS) entry which is preliminary data.</text>
</comment>
<accession>A0A3N1XF37</accession>
<dbReference type="Proteomes" id="UP000273083">
    <property type="component" value="Unassembled WGS sequence"/>
</dbReference>
<dbReference type="Pfam" id="PF16738">
    <property type="entry name" value="CBM26"/>
    <property type="match status" value="1"/>
</dbReference>
<keyword evidence="1" id="KW-0472">Membrane</keyword>
<sequence>MGKVLKRAASIALAAVIITLSVLGLEIKAAGNDVVVHVQDGTGWGSINIYNWGDKGETAGPWPGAVMEKDKVDGWFVYTISTECDLNLVFSKNGTPQSGDVKGISKDRKEIWIVIGGEGEANDMGAATNQAVLYTEPEDGWPINLQTVGDTTAAEGMKDETPKTGDNLAPAPIVFIGIVAFITGMVFLLKKRLVKE</sequence>
<organism evidence="3 4">
    <name type="scientific">Mobilisporobacter senegalensis</name>
    <dbReference type="NCBI Taxonomy" id="1329262"/>
    <lineage>
        <taxon>Bacteria</taxon>
        <taxon>Bacillati</taxon>
        <taxon>Bacillota</taxon>
        <taxon>Clostridia</taxon>
        <taxon>Lachnospirales</taxon>
        <taxon>Lachnospiraceae</taxon>
        <taxon>Mobilisporobacter</taxon>
    </lineage>
</organism>
<dbReference type="InterPro" id="IPR031965">
    <property type="entry name" value="CBM26"/>
</dbReference>
<keyword evidence="1" id="KW-0812">Transmembrane</keyword>
<protein>
    <submittedName>
        <fullName evidence="3">Putative starch-binding protein with CBM26</fullName>
    </submittedName>
</protein>
<reference evidence="3 4" key="1">
    <citation type="submission" date="2018-11" db="EMBL/GenBank/DDBJ databases">
        <title>Genomic Encyclopedia of Type Strains, Phase IV (KMG-IV): sequencing the most valuable type-strain genomes for metagenomic binning, comparative biology and taxonomic classification.</title>
        <authorList>
            <person name="Goeker M."/>
        </authorList>
    </citation>
    <scope>NUCLEOTIDE SEQUENCE [LARGE SCALE GENOMIC DNA]</scope>
    <source>
        <strain evidence="3 4">DSM 26537</strain>
    </source>
</reference>
<evidence type="ECO:0000313" key="4">
    <source>
        <dbReference type="Proteomes" id="UP000273083"/>
    </source>
</evidence>
<keyword evidence="1" id="KW-1133">Transmembrane helix</keyword>
<evidence type="ECO:0000256" key="1">
    <source>
        <dbReference type="SAM" id="Phobius"/>
    </source>
</evidence>